<dbReference type="InterPro" id="IPR025388">
    <property type="entry name" value="Alginate_export_dom"/>
</dbReference>
<evidence type="ECO:0000256" key="1">
    <source>
        <dbReference type="SAM" id="SignalP"/>
    </source>
</evidence>
<feature type="domain" description="Alginate export" evidence="2">
    <location>
        <begin position="24"/>
        <end position="395"/>
    </location>
</feature>
<dbReference type="Pfam" id="PF13372">
    <property type="entry name" value="Alginate_exp"/>
    <property type="match status" value="1"/>
</dbReference>
<proteinExistence type="predicted"/>
<dbReference type="KEGG" id="est:DN752_12875"/>
<dbReference type="OrthoDB" id="1070463at2"/>
<keyword evidence="4" id="KW-1185">Reference proteome</keyword>
<evidence type="ECO:0000313" key="3">
    <source>
        <dbReference type="EMBL" id="AWW30948.1"/>
    </source>
</evidence>
<dbReference type="RefSeq" id="WP_112784325.1">
    <property type="nucleotide sequence ID" value="NZ_CP030041.1"/>
</dbReference>
<organism evidence="3 4">
    <name type="scientific">Echinicola strongylocentroti</name>
    <dbReference type="NCBI Taxonomy" id="1795355"/>
    <lineage>
        <taxon>Bacteria</taxon>
        <taxon>Pseudomonadati</taxon>
        <taxon>Bacteroidota</taxon>
        <taxon>Cytophagia</taxon>
        <taxon>Cytophagales</taxon>
        <taxon>Cyclobacteriaceae</taxon>
        <taxon>Echinicola</taxon>
    </lineage>
</organism>
<name>A0A2Z4IK88_9BACT</name>
<evidence type="ECO:0000313" key="4">
    <source>
        <dbReference type="Proteomes" id="UP000248688"/>
    </source>
</evidence>
<reference evidence="3 4" key="1">
    <citation type="submission" date="2018-06" db="EMBL/GenBank/DDBJ databases">
        <title>Echinicola strongylocentroti sp. nov., isolated from a sea urchin Strongylocentrotus intermedius.</title>
        <authorList>
            <person name="Bae S.S."/>
        </authorList>
    </citation>
    <scope>NUCLEOTIDE SEQUENCE [LARGE SCALE GENOMIC DNA]</scope>
    <source>
        <strain evidence="3 4">MEBiC08714</strain>
    </source>
</reference>
<dbReference type="Proteomes" id="UP000248688">
    <property type="component" value="Chromosome"/>
</dbReference>
<protein>
    <recommendedName>
        <fullName evidence="2">Alginate export domain-containing protein</fullName>
    </recommendedName>
</protein>
<evidence type="ECO:0000259" key="2">
    <source>
        <dbReference type="Pfam" id="PF13372"/>
    </source>
</evidence>
<feature type="signal peptide" evidence="1">
    <location>
        <begin position="1"/>
        <end position="21"/>
    </location>
</feature>
<dbReference type="EMBL" id="CP030041">
    <property type="protein sequence ID" value="AWW30948.1"/>
    <property type="molecule type" value="Genomic_DNA"/>
</dbReference>
<feature type="chain" id="PRO_5016236438" description="Alginate export domain-containing protein" evidence="1">
    <location>
        <begin position="22"/>
        <end position="423"/>
    </location>
</feature>
<keyword evidence="1" id="KW-0732">Signal</keyword>
<gene>
    <name evidence="3" type="ORF">DN752_12875</name>
</gene>
<accession>A0A2Z4IK88</accession>
<dbReference type="AlphaFoldDB" id="A0A2Z4IK88"/>
<sequence>MKKIYLLTALMCGLLISKTFAQVRISAEVRPRSEFRNGFKTLTDDSKDPAFFTEQRSRLYLDYTNSDFVFKLAFQDVRIWGETTQVFKEEPGNTFLSEAWGQYFFNPEFSVKVGRQILSYDNQRFLGGLEWAQQGRRHDALLFVYESEEKSTQLHVGLAYNQDDDVPEPGFLQGDGANFYSVSGNYKTMQYAWFHKDFDTGGFSLLAHNAGYQNADSTVSNKQTFGFIPNINLGNVAVAGDFYYQSGKQGTNDVSAFLAGVNATIPTAVTPLTIGVEYISGDGNLTDGKNTAFSPDFGTNHAFNGFMDYFFVGSANGAVGVNDIYLKTKWKIGKGSLQGHIHQFFTGSSQYDGTGEELSKAMGTEIDLVYGIKLAEAVTWNIGYSQMFATDTMESIRGGDRTHIQNWAWTMITFKPTLFTSSK</sequence>